<feature type="domain" description="Leucine-binding protein" evidence="3">
    <location>
        <begin position="62"/>
        <end position="402"/>
    </location>
</feature>
<evidence type="ECO:0000256" key="1">
    <source>
        <dbReference type="ARBA" id="ARBA00010062"/>
    </source>
</evidence>
<keyword evidence="2" id="KW-0732">Signal</keyword>
<dbReference type="Proteomes" id="UP000199766">
    <property type="component" value="Unassembled WGS sequence"/>
</dbReference>
<evidence type="ECO:0000313" key="5">
    <source>
        <dbReference type="Proteomes" id="UP000199766"/>
    </source>
</evidence>
<accession>A0A1H9LP54</accession>
<dbReference type="Pfam" id="PF13458">
    <property type="entry name" value="Peripla_BP_6"/>
    <property type="match status" value="1"/>
</dbReference>
<dbReference type="InterPro" id="IPR028081">
    <property type="entry name" value="Leu-bd"/>
</dbReference>
<sequence length="409" mass="43595">MSASLLPSIVELTPMTSQTITDTEIASRAAPVSLARRRFLASAVALPACCTLPSAWAQETSLKICQTTALTGPLGDLGSALHQGAMAAFHAINARGGVHGRQIKLETLDDAYEVPKAMLNLEKFLNDSDCFALFNCFGTPMVEEMMPRLKDGNMPFFTPLTGGQVSRVAGARHAFNIRASYADEAERLVQHLATIGIQRIGIAYQNNTFGREVFTGAEAAMRRAKLPDAIATTVESNAADAAKAAALLAESNPEAVLVGLAGKPGLEFIKEFRKLRRGVSLYALSVLGTSANIKALGADALGMAISQVVPLPTNASTAVARDFVKALKNFDAQATPSHLALEGYINARTFAEILQRAGKGASRSAFMDASWGLKKWDLGGFEIHATTPDRSASRFVELTVVGRDGRLMR</sequence>
<name>A0A1H9LP54_9BURK</name>
<dbReference type="STRING" id="180197.SAMN02982919_01818"/>
<organism evidence="4 5">
    <name type="scientific">Giesbergeria anulus</name>
    <dbReference type="NCBI Taxonomy" id="180197"/>
    <lineage>
        <taxon>Bacteria</taxon>
        <taxon>Pseudomonadati</taxon>
        <taxon>Pseudomonadota</taxon>
        <taxon>Betaproteobacteria</taxon>
        <taxon>Burkholderiales</taxon>
        <taxon>Comamonadaceae</taxon>
        <taxon>Giesbergeria</taxon>
    </lineage>
</organism>
<evidence type="ECO:0000313" key="4">
    <source>
        <dbReference type="EMBL" id="SER13271.1"/>
    </source>
</evidence>
<keyword evidence="5" id="KW-1185">Reference proteome</keyword>
<dbReference type="AlphaFoldDB" id="A0A1H9LP54"/>
<evidence type="ECO:0000256" key="2">
    <source>
        <dbReference type="ARBA" id="ARBA00022729"/>
    </source>
</evidence>
<dbReference type="EMBL" id="FOGD01000004">
    <property type="protein sequence ID" value="SER13271.1"/>
    <property type="molecule type" value="Genomic_DNA"/>
</dbReference>
<dbReference type="PANTHER" id="PTHR47235">
    <property type="entry name" value="BLR6548 PROTEIN"/>
    <property type="match status" value="1"/>
</dbReference>
<gene>
    <name evidence="4" type="ORF">SAMN02982919_01818</name>
</gene>
<dbReference type="Gene3D" id="3.40.50.2300">
    <property type="match status" value="2"/>
</dbReference>
<dbReference type="PANTHER" id="PTHR47235:SF1">
    <property type="entry name" value="BLR6548 PROTEIN"/>
    <property type="match status" value="1"/>
</dbReference>
<dbReference type="InterPro" id="IPR028082">
    <property type="entry name" value="Peripla_BP_I"/>
</dbReference>
<proteinExistence type="inferred from homology"/>
<comment type="similarity">
    <text evidence="1">Belongs to the leucine-binding protein family.</text>
</comment>
<reference evidence="4 5" key="1">
    <citation type="submission" date="2016-10" db="EMBL/GenBank/DDBJ databases">
        <authorList>
            <person name="de Groot N.N."/>
        </authorList>
    </citation>
    <scope>NUCLEOTIDE SEQUENCE [LARGE SCALE GENOMIC DNA]</scope>
    <source>
        <strain evidence="4 5">ATCC 35958</strain>
    </source>
</reference>
<evidence type="ECO:0000259" key="3">
    <source>
        <dbReference type="Pfam" id="PF13458"/>
    </source>
</evidence>
<protein>
    <submittedName>
        <fullName evidence="4">ABC-type branched-chain amino acid transport system, substrate-binding protein</fullName>
    </submittedName>
</protein>
<dbReference type="SUPFAM" id="SSF53822">
    <property type="entry name" value="Periplasmic binding protein-like I"/>
    <property type="match status" value="1"/>
</dbReference>
<dbReference type="CDD" id="cd06326">
    <property type="entry name" value="PBP1_ABC_ligand_binding-like"/>
    <property type="match status" value="1"/>
</dbReference>